<dbReference type="InterPro" id="IPR001360">
    <property type="entry name" value="Glyco_hydro_1"/>
</dbReference>
<organism evidence="5 6">
    <name type="scientific">Aureobasidium pullulans</name>
    <name type="common">Black yeast</name>
    <name type="synonym">Pullularia pullulans</name>
    <dbReference type="NCBI Taxonomy" id="5580"/>
    <lineage>
        <taxon>Eukaryota</taxon>
        <taxon>Fungi</taxon>
        <taxon>Dikarya</taxon>
        <taxon>Ascomycota</taxon>
        <taxon>Pezizomycotina</taxon>
        <taxon>Dothideomycetes</taxon>
        <taxon>Dothideomycetidae</taxon>
        <taxon>Dothideales</taxon>
        <taxon>Saccotheciaceae</taxon>
        <taxon>Aureobasidium</taxon>
    </lineage>
</organism>
<protein>
    <submittedName>
        <fullName evidence="5">Glycoside hydrolase</fullName>
    </submittedName>
</protein>
<accession>A0A4S9L368</accession>
<comment type="similarity">
    <text evidence="1 4">Belongs to the glycosyl hydrolase 1 family.</text>
</comment>
<dbReference type="GO" id="GO:0005975">
    <property type="term" value="P:carbohydrate metabolic process"/>
    <property type="evidence" value="ECO:0007669"/>
    <property type="project" value="InterPro"/>
</dbReference>
<dbReference type="Gene3D" id="3.20.20.80">
    <property type="entry name" value="Glycosidases"/>
    <property type="match status" value="1"/>
</dbReference>
<dbReference type="SUPFAM" id="SSF51445">
    <property type="entry name" value="(Trans)glycosidases"/>
    <property type="match status" value="1"/>
</dbReference>
<dbReference type="EMBL" id="QZBD01000239">
    <property type="protein sequence ID" value="THY23496.1"/>
    <property type="molecule type" value="Genomic_DNA"/>
</dbReference>
<dbReference type="PANTHER" id="PTHR10353:SF36">
    <property type="entry name" value="LP05116P"/>
    <property type="match status" value="1"/>
</dbReference>
<sequence length="590" mass="65754">MRILAQDYTNATTGAVPSSTNVNGTAVANPSAFVTNLQLSVEDLWDFFVGPVDSANTTTTIEATPVPSSSLIPPPFIGSYGFPPGRQVPLVTKNESWSFPKDFYLGVAGASFQIEGAARADGKGPSTWDVNMHRVPGYATDNSTGDITDNSYYMYKQDIARLSAMGINAYSFSIAWTRLFPFGSGPVNELGIAHYNDIIDTCIQYNITPMATLYHWDMPALLQNKYGGWLGEQIIGDFTEYARIAYSRFGDRVKHWFTINERKRIGNTGNIMTLTPRTAIVVCTSQYPMPAGYWRNFSIPNVEQPFVCGRNILLAHAEAYRLGKSIIPDSSIAFKNNGGYKVALTNSSADAEAVQRAWDFNEGWFADPVYLTGDWSSTVNDYVSSFLPPFTSQQKQLILGSADFFAHDAYTAQFYMAPDAGIESCVANASNPLYPSCANSSYTYGPAQGNWVIGPAADSHSPWLHRATDWFPAFMSYINTTWPSPHIQITEFGFAEPFESSKTLLQDILWDPIRTSYYHDYMEAILISLSEGIKITAALAWSFVDNLEWNSGFSVRFGLQYVNFTDPALERHYKASFFEYTNMYQTYVEK</sequence>
<dbReference type="AlphaFoldDB" id="A0A4S9L368"/>
<evidence type="ECO:0000256" key="1">
    <source>
        <dbReference type="ARBA" id="ARBA00010838"/>
    </source>
</evidence>
<dbReference type="Pfam" id="PF00232">
    <property type="entry name" value="Glyco_hydro_1"/>
    <property type="match status" value="1"/>
</dbReference>
<dbReference type="PANTHER" id="PTHR10353">
    <property type="entry name" value="GLYCOSYL HYDROLASE"/>
    <property type="match status" value="1"/>
</dbReference>
<dbReference type="GO" id="GO:0008422">
    <property type="term" value="F:beta-glucosidase activity"/>
    <property type="evidence" value="ECO:0007669"/>
    <property type="project" value="TreeGrafter"/>
</dbReference>
<proteinExistence type="inferred from homology"/>
<dbReference type="Proteomes" id="UP000306584">
    <property type="component" value="Unassembled WGS sequence"/>
</dbReference>
<evidence type="ECO:0000313" key="5">
    <source>
        <dbReference type="EMBL" id="THY23496.1"/>
    </source>
</evidence>
<comment type="caution">
    <text evidence="5">The sequence shown here is derived from an EMBL/GenBank/DDBJ whole genome shotgun (WGS) entry which is preliminary data.</text>
</comment>
<name>A0A4S9L368_AURPU</name>
<evidence type="ECO:0000256" key="2">
    <source>
        <dbReference type="ARBA" id="ARBA00022801"/>
    </source>
</evidence>
<keyword evidence="2 5" id="KW-0378">Hydrolase</keyword>
<evidence type="ECO:0000256" key="4">
    <source>
        <dbReference type="RuleBase" id="RU003690"/>
    </source>
</evidence>
<reference evidence="5 6" key="1">
    <citation type="submission" date="2018-10" db="EMBL/GenBank/DDBJ databases">
        <title>Fifty Aureobasidium pullulans genomes reveal a recombining polyextremotolerant generalist.</title>
        <authorList>
            <person name="Gostincar C."/>
            <person name="Turk M."/>
            <person name="Zajc J."/>
            <person name="Gunde-Cimerman N."/>
        </authorList>
    </citation>
    <scope>NUCLEOTIDE SEQUENCE [LARGE SCALE GENOMIC DNA]</scope>
    <source>
        <strain evidence="5 6">EXF-6604</strain>
    </source>
</reference>
<evidence type="ECO:0000256" key="3">
    <source>
        <dbReference type="ARBA" id="ARBA00023295"/>
    </source>
</evidence>
<dbReference type="PRINTS" id="PR00131">
    <property type="entry name" value="GLHYDRLASE1"/>
</dbReference>
<dbReference type="InterPro" id="IPR017853">
    <property type="entry name" value="GH"/>
</dbReference>
<evidence type="ECO:0000313" key="6">
    <source>
        <dbReference type="Proteomes" id="UP000306584"/>
    </source>
</evidence>
<gene>
    <name evidence="5" type="ORF">D6D01_05959</name>
</gene>
<keyword evidence="3" id="KW-0326">Glycosidase</keyword>